<dbReference type="GO" id="GO:0008270">
    <property type="term" value="F:zinc ion binding"/>
    <property type="evidence" value="ECO:0007669"/>
    <property type="project" value="UniProtKB-KW"/>
</dbReference>
<feature type="region of interest" description="Disordered" evidence="2">
    <location>
        <begin position="938"/>
        <end position="968"/>
    </location>
</feature>
<sequence length="1012" mass="116304">MAQPPPDDTPSPTTLQSLPGFVFHCNKNTLPECLHHSTFGGGVEFRHLKLNSPLWLLNYSDKSISGLYYAKSLHTYYDNHLWGGKYKWQVQVGKIFDGKMPEKTAMKLIGRQGTRKPTSLTADESRLLVEEFIDRFYKPQKLRREREEKARAKRVATITSNPNSFVGLDSDESDEEESKPTRYFICPLASSKVSNKTQQKQNPTSNYNMMCNNFLKYNKCNKPDCKYRHEMDETRTMETLTSTSSLSSRLRSNSGALSCFELMLFGVCKVPECNNRHVGIEAFGNNLQTEFEELRVKKCKNYSGSTCKRPACPFRHELDAKATAEKLEHPYIVILRNECITGSIMNLRDRILAQKFKYFFSKPREVQIFLRDLFCQYIFMTTGKIGTAALNDFVLVCGETEPSGEIWKLIRRGKGRLISELQSEEGKDEARKFSKMVALEIKTCSREIRKSVDSLANKKSINDRRMNMKVDAPDNSKSKVSIYFNTNSRKYKVELSKPHFDFLVEAYDSNPENSPDLKLIRIWNCVVSYHRLGDLRVGYHSSIPPPVVSVLQSEYGTTHECFASPLNRTMENYNSLLFEYDKWFGSDGSFFKDNKEEGCFECNPPFDKHTVESAILEIRDRLERSERSNAPLSYVIILPFLRDHKKIFDDEYERKDLRGIKKFVRWNANIPAGAKFALGSQSDMSERNRKGMKSKDISWELKSKIMFVVCQNERGMAKWPVDEKKFEKVKAAFTKKFNLDDLATSKLGHKLLNPHDILDLYVNDDNDDDLFADTEEDRMRAELQLKMFLGLVDEEGIPTKSASPQAKPTTKPKTKANSNNNNNKNVNSSRDKDQKRKFLMATIILDDYETELSAVDLSNIRNFKMYQMENITQSQRQNFLNEREARRISGAPKHNKAPKKKKDSSNSPKLAQWAADISSNKPVFNFEDSGSEDGAHEVFDQKLSGSPPSLPFLSDPSEENPEENDQDAFDRAKELLYGPDVTITPSEQKVIEEYLLDEKLEKLKISQQYQDI</sequence>
<comment type="caution">
    <text evidence="4">The sequence shown here is derived from an EMBL/GenBank/DDBJ whole genome shotgun (WGS) entry which is preliminary data.</text>
</comment>
<dbReference type="PANTHER" id="PTHR21727:SF0">
    <property type="entry name" value="MRNA (2'-O-METHYLADENOSINE-N(6)-)-METHYLTRANSFERASE"/>
    <property type="match status" value="1"/>
</dbReference>
<feature type="region of interest" description="Disordered" evidence="2">
    <location>
        <begin position="887"/>
        <end position="911"/>
    </location>
</feature>
<dbReference type="PROSITE" id="PS50103">
    <property type="entry name" value="ZF_C3H1"/>
    <property type="match status" value="2"/>
</dbReference>
<feature type="domain" description="C3H1-type" evidence="3">
    <location>
        <begin position="205"/>
        <end position="232"/>
    </location>
</feature>
<feature type="compositionally biased region" description="Low complexity" evidence="2">
    <location>
        <begin position="802"/>
        <end position="828"/>
    </location>
</feature>
<keyword evidence="1" id="KW-0479">Metal-binding</keyword>
<feature type="domain" description="C3H1-type" evidence="3">
    <location>
        <begin position="293"/>
        <end position="319"/>
    </location>
</feature>
<feature type="region of interest" description="Disordered" evidence="2">
    <location>
        <begin position="797"/>
        <end position="833"/>
    </location>
</feature>
<feature type="compositionally biased region" description="Acidic residues" evidence="2">
    <location>
        <begin position="956"/>
        <end position="967"/>
    </location>
</feature>
<evidence type="ECO:0000313" key="4">
    <source>
        <dbReference type="EMBL" id="GMH70873.1"/>
    </source>
</evidence>
<feature type="compositionally biased region" description="Basic residues" evidence="2">
    <location>
        <begin position="893"/>
        <end position="902"/>
    </location>
</feature>
<proteinExistence type="predicted"/>
<organism evidence="4 5">
    <name type="scientific">Triparma strigata</name>
    <dbReference type="NCBI Taxonomy" id="1606541"/>
    <lineage>
        <taxon>Eukaryota</taxon>
        <taxon>Sar</taxon>
        <taxon>Stramenopiles</taxon>
        <taxon>Ochrophyta</taxon>
        <taxon>Bolidophyceae</taxon>
        <taxon>Parmales</taxon>
        <taxon>Triparmaceae</taxon>
        <taxon>Triparma</taxon>
    </lineage>
</organism>
<dbReference type="InterPro" id="IPR039881">
    <property type="entry name" value="PCIF1-like"/>
</dbReference>
<evidence type="ECO:0000259" key="3">
    <source>
        <dbReference type="PROSITE" id="PS50103"/>
    </source>
</evidence>
<dbReference type="OrthoDB" id="45365at2759"/>
<dbReference type="AlphaFoldDB" id="A0A9W7EC75"/>
<keyword evidence="5" id="KW-1185">Reference proteome</keyword>
<evidence type="ECO:0000313" key="5">
    <source>
        <dbReference type="Proteomes" id="UP001165085"/>
    </source>
</evidence>
<dbReference type="PANTHER" id="PTHR21727">
    <property type="entry name" value="PHOSPHORYLATED CTD INTERACTING FACTOR 1"/>
    <property type="match status" value="1"/>
</dbReference>
<name>A0A9W7EC75_9STRA</name>
<feature type="zinc finger region" description="C3H1-type" evidence="1">
    <location>
        <begin position="205"/>
        <end position="232"/>
    </location>
</feature>
<keyword evidence="1" id="KW-0862">Zinc</keyword>
<gene>
    <name evidence="4" type="ORF">TrST_g2631</name>
</gene>
<reference evidence="5" key="1">
    <citation type="journal article" date="2023" name="Commun. Biol.">
        <title>Genome analysis of Parmales, the sister group of diatoms, reveals the evolutionary specialization of diatoms from phago-mixotrophs to photoautotrophs.</title>
        <authorList>
            <person name="Ban H."/>
            <person name="Sato S."/>
            <person name="Yoshikawa S."/>
            <person name="Yamada K."/>
            <person name="Nakamura Y."/>
            <person name="Ichinomiya M."/>
            <person name="Sato N."/>
            <person name="Blanc-Mathieu R."/>
            <person name="Endo H."/>
            <person name="Kuwata A."/>
            <person name="Ogata H."/>
        </authorList>
    </citation>
    <scope>NUCLEOTIDE SEQUENCE [LARGE SCALE GENOMIC DNA]</scope>
    <source>
        <strain evidence="5">NIES 3701</strain>
    </source>
</reference>
<keyword evidence="1" id="KW-0863">Zinc-finger</keyword>
<evidence type="ECO:0000256" key="1">
    <source>
        <dbReference type="PROSITE-ProRule" id="PRU00723"/>
    </source>
</evidence>
<dbReference type="Gene3D" id="4.10.1000.10">
    <property type="entry name" value="Zinc finger, CCCH-type"/>
    <property type="match status" value="1"/>
</dbReference>
<feature type="zinc finger region" description="C3H1-type" evidence="1">
    <location>
        <begin position="293"/>
        <end position="319"/>
    </location>
</feature>
<accession>A0A9W7EC75</accession>
<dbReference type="EMBL" id="BRXY01000143">
    <property type="protein sequence ID" value="GMH70873.1"/>
    <property type="molecule type" value="Genomic_DNA"/>
</dbReference>
<dbReference type="GO" id="GO:0016422">
    <property type="term" value="F:mRNA (2'-O-methyladenosine-N6-)-methyltransferase activity"/>
    <property type="evidence" value="ECO:0007669"/>
    <property type="project" value="InterPro"/>
</dbReference>
<dbReference type="GO" id="GO:0099122">
    <property type="term" value="F:RNA polymerase II C-terminal domain binding"/>
    <property type="evidence" value="ECO:0007669"/>
    <property type="project" value="InterPro"/>
</dbReference>
<dbReference type="Pfam" id="PF12237">
    <property type="entry name" value="PCIF1_WW"/>
    <property type="match status" value="1"/>
</dbReference>
<dbReference type="InterPro" id="IPR022035">
    <property type="entry name" value="PCIF1_WW"/>
</dbReference>
<evidence type="ECO:0000256" key="2">
    <source>
        <dbReference type="SAM" id="MobiDB-lite"/>
    </source>
</evidence>
<dbReference type="Proteomes" id="UP001165085">
    <property type="component" value="Unassembled WGS sequence"/>
</dbReference>
<protein>
    <recommendedName>
        <fullName evidence="3">C3H1-type domain-containing protein</fullName>
    </recommendedName>
</protein>
<dbReference type="InterPro" id="IPR000571">
    <property type="entry name" value="Znf_CCCH"/>
</dbReference>
<feature type="compositionally biased region" description="Low complexity" evidence="2">
    <location>
        <begin position="943"/>
        <end position="955"/>
    </location>
</feature>